<proteinExistence type="predicted"/>
<reference evidence="1" key="1">
    <citation type="journal article" date="2015" name="Proc. Natl. Acad. Sci. U.S.A.">
        <title>Networks of energetic and metabolic interactions define dynamics in microbial communities.</title>
        <authorList>
            <person name="Embree M."/>
            <person name="Liu J.K."/>
            <person name="Al-Bassam M.M."/>
            <person name="Zengler K."/>
        </authorList>
    </citation>
    <scope>NUCLEOTIDE SEQUENCE</scope>
</reference>
<dbReference type="EMBL" id="LNQE01000289">
    <property type="protein sequence ID" value="KUG27778.1"/>
    <property type="molecule type" value="Genomic_DNA"/>
</dbReference>
<gene>
    <name evidence="1" type="ORF">ASZ90_002355</name>
</gene>
<name>A0A0W8G413_9ZZZZ</name>
<evidence type="ECO:0000313" key="1">
    <source>
        <dbReference type="EMBL" id="KUG27778.1"/>
    </source>
</evidence>
<sequence>MAPEDVSSAGPYHNSTLWEEGAARGFIVKVFLEIHPIDKLDI</sequence>
<protein>
    <submittedName>
        <fullName evidence="1">Uncharacterized protein</fullName>
    </submittedName>
</protein>
<dbReference type="AlphaFoldDB" id="A0A0W8G413"/>
<accession>A0A0W8G413</accession>
<comment type="caution">
    <text evidence="1">The sequence shown here is derived from an EMBL/GenBank/DDBJ whole genome shotgun (WGS) entry which is preliminary data.</text>
</comment>
<organism evidence="1">
    <name type="scientific">hydrocarbon metagenome</name>
    <dbReference type="NCBI Taxonomy" id="938273"/>
    <lineage>
        <taxon>unclassified sequences</taxon>
        <taxon>metagenomes</taxon>
        <taxon>ecological metagenomes</taxon>
    </lineage>
</organism>